<dbReference type="EMBL" id="CM023476">
    <property type="protein sequence ID" value="KAH7941602.1"/>
    <property type="molecule type" value="Genomic_DNA"/>
</dbReference>
<organism evidence="1 2">
    <name type="scientific">Dermacentor silvarum</name>
    <name type="common">Tick</name>
    <dbReference type="NCBI Taxonomy" id="543639"/>
    <lineage>
        <taxon>Eukaryota</taxon>
        <taxon>Metazoa</taxon>
        <taxon>Ecdysozoa</taxon>
        <taxon>Arthropoda</taxon>
        <taxon>Chelicerata</taxon>
        <taxon>Arachnida</taxon>
        <taxon>Acari</taxon>
        <taxon>Parasitiformes</taxon>
        <taxon>Ixodida</taxon>
        <taxon>Ixodoidea</taxon>
        <taxon>Ixodidae</taxon>
        <taxon>Rhipicephalinae</taxon>
        <taxon>Dermacentor</taxon>
    </lineage>
</organism>
<evidence type="ECO:0000313" key="1">
    <source>
        <dbReference type="EMBL" id="KAH7941602.1"/>
    </source>
</evidence>
<evidence type="ECO:0000313" key="2">
    <source>
        <dbReference type="Proteomes" id="UP000821865"/>
    </source>
</evidence>
<proteinExistence type="predicted"/>
<keyword evidence="2" id="KW-1185">Reference proteome</keyword>
<sequence>MAGLPRFLQEVERLCHAIYADDLSLWTCTGSDGEIQDRLQRAVDIVQADLVNGNLECAAHKSELILMRSSNISETPSED</sequence>
<dbReference type="Proteomes" id="UP000821865">
    <property type="component" value="Chromosome 7"/>
</dbReference>
<protein>
    <submittedName>
        <fullName evidence="1">Uncharacterized protein</fullName>
    </submittedName>
</protein>
<name>A0ACB8CFZ6_DERSI</name>
<gene>
    <name evidence="1" type="ORF">HPB49_015296</name>
</gene>
<comment type="caution">
    <text evidence="1">The sequence shown here is derived from an EMBL/GenBank/DDBJ whole genome shotgun (WGS) entry which is preliminary data.</text>
</comment>
<reference evidence="1" key="1">
    <citation type="submission" date="2020-05" db="EMBL/GenBank/DDBJ databases">
        <title>Large-scale comparative analyses of tick genomes elucidate their genetic diversity and vector capacities.</title>
        <authorList>
            <person name="Jia N."/>
            <person name="Wang J."/>
            <person name="Shi W."/>
            <person name="Du L."/>
            <person name="Sun Y."/>
            <person name="Zhan W."/>
            <person name="Jiang J."/>
            <person name="Wang Q."/>
            <person name="Zhang B."/>
            <person name="Ji P."/>
            <person name="Sakyi L.B."/>
            <person name="Cui X."/>
            <person name="Yuan T."/>
            <person name="Jiang B."/>
            <person name="Yang W."/>
            <person name="Lam T.T.-Y."/>
            <person name="Chang Q."/>
            <person name="Ding S."/>
            <person name="Wang X."/>
            <person name="Zhu J."/>
            <person name="Ruan X."/>
            <person name="Zhao L."/>
            <person name="Wei J."/>
            <person name="Que T."/>
            <person name="Du C."/>
            <person name="Cheng J."/>
            <person name="Dai P."/>
            <person name="Han X."/>
            <person name="Huang E."/>
            <person name="Gao Y."/>
            <person name="Liu J."/>
            <person name="Shao H."/>
            <person name="Ye R."/>
            <person name="Li L."/>
            <person name="Wei W."/>
            <person name="Wang X."/>
            <person name="Wang C."/>
            <person name="Yang T."/>
            <person name="Huo Q."/>
            <person name="Li W."/>
            <person name="Guo W."/>
            <person name="Chen H."/>
            <person name="Zhou L."/>
            <person name="Ni X."/>
            <person name="Tian J."/>
            <person name="Zhou Y."/>
            <person name="Sheng Y."/>
            <person name="Liu T."/>
            <person name="Pan Y."/>
            <person name="Xia L."/>
            <person name="Li J."/>
            <person name="Zhao F."/>
            <person name="Cao W."/>
        </authorList>
    </citation>
    <scope>NUCLEOTIDE SEQUENCE</scope>
    <source>
        <strain evidence="1">Dsil-2018</strain>
    </source>
</reference>
<accession>A0ACB8CFZ6</accession>